<dbReference type="Gene3D" id="3.10.10.10">
    <property type="entry name" value="HIV Type 1 Reverse Transcriptase, subunit A, domain 1"/>
    <property type="match status" value="1"/>
</dbReference>
<evidence type="ECO:0000313" key="3">
    <source>
        <dbReference type="Proteomes" id="UP001152795"/>
    </source>
</evidence>
<name>A0A6S7JFH8_PARCT</name>
<dbReference type="Pfam" id="PF05380">
    <property type="entry name" value="Peptidase_A17"/>
    <property type="match status" value="1"/>
</dbReference>
<dbReference type="Proteomes" id="UP001152795">
    <property type="component" value="Unassembled WGS sequence"/>
</dbReference>
<protein>
    <recommendedName>
        <fullName evidence="1">Reverse transcriptase domain-containing protein</fullName>
    </recommendedName>
</protein>
<dbReference type="InterPro" id="IPR000477">
    <property type="entry name" value="RT_dom"/>
</dbReference>
<dbReference type="OrthoDB" id="5978060at2759"/>
<sequence>MRIVYDASSGETAQAASLNDCLETGPPLQPLLHNVVVRNRLCPIGLTADVKQAFHQIWIQPKDRDVFRFFWISDLDHKDIVTLRFTRVPFGCVSSPFLLGATLQEHLSTLEQKYPETVAELRNDLYVDDVISGGTCEQEVTKVKEEAKEIFDQGRFTLHKWHCSVASLEEPENNDSEQTYAKESLGTKTGEAKILGLKWNKLKDTLAVDFTSCNATQEYTKRGILKAMAKVYDPLGLVSPVMLEAKHLYRIVCEKTYHGMHTWKRKWNSFGISG</sequence>
<gene>
    <name evidence="2" type="ORF">PACLA_8A066011</name>
</gene>
<accession>A0A6S7JFH8</accession>
<reference evidence="2" key="1">
    <citation type="submission" date="2020-04" db="EMBL/GenBank/DDBJ databases">
        <authorList>
            <person name="Alioto T."/>
            <person name="Alioto T."/>
            <person name="Gomez Garrido J."/>
        </authorList>
    </citation>
    <scope>NUCLEOTIDE SEQUENCE</scope>
    <source>
        <strain evidence="2">A484AB</strain>
    </source>
</reference>
<dbReference type="InterPro" id="IPR043128">
    <property type="entry name" value="Rev_trsase/Diguanyl_cyclase"/>
</dbReference>
<dbReference type="AlphaFoldDB" id="A0A6S7JFH8"/>
<keyword evidence="3" id="KW-1185">Reference proteome</keyword>
<proteinExistence type="predicted"/>
<dbReference type="EMBL" id="CACRXK020016235">
    <property type="protein sequence ID" value="CAB4029538.1"/>
    <property type="molecule type" value="Genomic_DNA"/>
</dbReference>
<dbReference type="SUPFAM" id="SSF56672">
    <property type="entry name" value="DNA/RNA polymerases"/>
    <property type="match status" value="1"/>
</dbReference>
<dbReference type="InterPro" id="IPR043502">
    <property type="entry name" value="DNA/RNA_pol_sf"/>
</dbReference>
<organism evidence="2 3">
    <name type="scientific">Paramuricea clavata</name>
    <name type="common">Red gorgonian</name>
    <name type="synonym">Violescent sea-whip</name>
    <dbReference type="NCBI Taxonomy" id="317549"/>
    <lineage>
        <taxon>Eukaryota</taxon>
        <taxon>Metazoa</taxon>
        <taxon>Cnidaria</taxon>
        <taxon>Anthozoa</taxon>
        <taxon>Octocorallia</taxon>
        <taxon>Malacalcyonacea</taxon>
        <taxon>Plexauridae</taxon>
        <taxon>Paramuricea</taxon>
    </lineage>
</organism>
<evidence type="ECO:0000259" key="1">
    <source>
        <dbReference type="Pfam" id="PF00078"/>
    </source>
</evidence>
<dbReference type="PANTHER" id="PTHR47331">
    <property type="entry name" value="PHD-TYPE DOMAIN-CONTAINING PROTEIN"/>
    <property type="match status" value="1"/>
</dbReference>
<dbReference type="InterPro" id="IPR008042">
    <property type="entry name" value="Retrotrans_Pao"/>
</dbReference>
<comment type="caution">
    <text evidence="2">The sequence shown here is derived from an EMBL/GenBank/DDBJ whole genome shotgun (WGS) entry which is preliminary data.</text>
</comment>
<feature type="domain" description="Reverse transcriptase" evidence="1">
    <location>
        <begin position="32"/>
        <end position="196"/>
    </location>
</feature>
<dbReference type="Gene3D" id="3.30.70.270">
    <property type="match status" value="1"/>
</dbReference>
<evidence type="ECO:0000313" key="2">
    <source>
        <dbReference type="EMBL" id="CAB4029538.1"/>
    </source>
</evidence>
<dbReference type="Pfam" id="PF00078">
    <property type="entry name" value="RVT_1"/>
    <property type="match status" value="1"/>
</dbReference>